<evidence type="ECO:0000256" key="1">
    <source>
        <dbReference type="ARBA" id="ARBA00004196"/>
    </source>
</evidence>
<evidence type="ECO:0000256" key="5">
    <source>
        <dbReference type="ARBA" id="ARBA00022729"/>
    </source>
</evidence>
<evidence type="ECO:0000256" key="3">
    <source>
        <dbReference type="ARBA" id="ARBA00004613"/>
    </source>
</evidence>
<dbReference type="PANTHER" id="PTHR11319:SF35">
    <property type="entry name" value="OUTER MEMBRANE PROTEIN PMPC-RELATED"/>
    <property type="match status" value="1"/>
</dbReference>
<evidence type="ECO:0000256" key="4">
    <source>
        <dbReference type="ARBA" id="ARBA00022525"/>
    </source>
</evidence>
<dbReference type="Gene3D" id="2.160.20.10">
    <property type="entry name" value="Single-stranded right-handed beta-helix, Pectin lyase-like"/>
    <property type="match status" value="1"/>
</dbReference>
<dbReference type="KEGG" id="mfv:Mfer_1161"/>
<dbReference type="AlphaFoldDB" id="E3GWI2"/>
<keyword evidence="6" id="KW-0472">Membrane</keyword>
<evidence type="ECO:0000256" key="6">
    <source>
        <dbReference type="ARBA" id="ARBA00023136"/>
    </source>
</evidence>
<gene>
    <name evidence="8" type="ordered locus">Mfer_1161</name>
</gene>
<dbReference type="PANTHER" id="PTHR11319">
    <property type="entry name" value="G PROTEIN-COUPLED RECEPTOR-RELATED"/>
    <property type="match status" value="1"/>
</dbReference>
<name>E3GWI2_METFV</name>
<organism evidence="8 9">
    <name type="scientific">Methanothermus fervidus (strain ATCC 43054 / DSM 2088 / JCM 10308 / V24 S)</name>
    <dbReference type="NCBI Taxonomy" id="523846"/>
    <lineage>
        <taxon>Archaea</taxon>
        <taxon>Methanobacteriati</taxon>
        <taxon>Methanobacteriota</taxon>
        <taxon>Methanomada group</taxon>
        <taxon>Methanobacteria</taxon>
        <taxon>Methanobacteriales</taxon>
        <taxon>Methanothermaceae</taxon>
        <taxon>Methanothermus</taxon>
    </lineage>
</organism>
<keyword evidence="7" id="KW-0998">Cell outer membrane</keyword>
<dbReference type="InterPro" id="IPR011050">
    <property type="entry name" value="Pectin_lyase_fold/virulence"/>
</dbReference>
<keyword evidence="4" id="KW-0964">Secreted</keyword>
<dbReference type="EMBL" id="CP002278">
    <property type="protein sequence ID" value="ADP77947.1"/>
    <property type="molecule type" value="Genomic_DNA"/>
</dbReference>
<evidence type="ECO:0000313" key="9">
    <source>
        <dbReference type="Proteomes" id="UP000002315"/>
    </source>
</evidence>
<dbReference type="HOGENOM" id="CLU_616253_0_0_2"/>
<reference evidence="8 9" key="1">
    <citation type="journal article" date="2010" name="Stand. Genomic Sci.">
        <title>Complete genome sequence of Methanothermus fervidus type strain (V24S).</title>
        <authorList>
            <person name="Anderson I."/>
            <person name="Djao O.D."/>
            <person name="Misra M."/>
            <person name="Chertkov O."/>
            <person name="Nolan M."/>
            <person name="Lucas S."/>
            <person name="Lapidus A."/>
            <person name="Del Rio T.G."/>
            <person name="Tice H."/>
            <person name="Cheng J.F."/>
            <person name="Tapia R."/>
            <person name="Han C."/>
            <person name="Goodwin L."/>
            <person name="Pitluck S."/>
            <person name="Liolios K."/>
            <person name="Ivanova N."/>
            <person name="Mavromatis K."/>
            <person name="Mikhailova N."/>
            <person name="Pati A."/>
            <person name="Brambilla E."/>
            <person name="Chen A."/>
            <person name="Palaniappan K."/>
            <person name="Land M."/>
            <person name="Hauser L."/>
            <person name="Chang Y.J."/>
            <person name="Jeffries C.D."/>
            <person name="Sikorski J."/>
            <person name="Spring S."/>
            <person name="Rohde M."/>
            <person name="Eichinger K."/>
            <person name="Huber H."/>
            <person name="Wirth R."/>
            <person name="Goker M."/>
            <person name="Detter J.C."/>
            <person name="Woyke T."/>
            <person name="Bristow J."/>
            <person name="Eisen J.A."/>
            <person name="Markowitz V."/>
            <person name="Hugenholtz P."/>
            <person name="Klenk H.P."/>
            <person name="Kyrpides N.C."/>
        </authorList>
    </citation>
    <scope>NUCLEOTIDE SEQUENCE [LARGE SCALE GENOMIC DNA]</scope>
    <source>
        <strain evidence="9">ATCC 43054 / DSM 2088 / JCM 10308 / V24 S</strain>
    </source>
</reference>
<dbReference type="SUPFAM" id="SSF51126">
    <property type="entry name" value="Pectin lyase-like"/>
    <property type="match status" value="1"/>
</dbReference>
<comment type="subcellular location">
    <subcellularLocation>
        <location evidence="1">Cell envelope</location>
    </subcellularLocation>
    <subcellularLocation>
        <location evidence="2">Cell outer membrane</location>
    </subcellularLocation>
    <subcellularLocation>
        <location evidence="3">Secreted</location>
    </subcellularLocation>
</comment>
<proteinExistence type="predicted"/>
<dbReference type="InterPro" id="IPR003368">
    <property type="entry name" value="POMP_repeat"/>
</dbReference>
<sequence>MAISQAYGVKEVYPGNSTLKDVIKYSNPGETIFMHNGTYYASGIVIDKNLTIVGEDKDGVVIDAQREGPIFTIFGGANVRLINLTLTNGNGTEGGAINNNGYLVVENCKFKDNYASEDGGAIYNYGYENSPTLDREGYLEVKNCSFENNYASKCGGAISNSVNLTVYNSIFRNNLACYHGGAIDNGIDAPTNLTKCLFVENRAKYKGGAIDNAGGLTIDKCKFENNSASVSGGAINNPGGSIIINNCIFDNNVATRGGAIITDEDDLTITNTIFKYNKAKLGGAIYVSAFREYPNISVDNSNVFFNNIPDNIHYESLDYNITLTNTGKSKITIKYYITVYTNPDDGKKVSYKELTITLKPNETKTINLGKYLRGYAVSGTMIVKNPSKNGIPLNLRIKYEIEGFNPQMREISKYIAPRGEFRYIARYALHLTGQGHERGFIDIW</sequence>
<dbReference type="Pfam" id="PF02415">
    <property type="entry name" value="Chlam_PMP"/>
    <property type="match status" value="4"/>
</dbReference>
<evidence type="ECO:0000256" key="2">
    <source>
        <dbReference type="ARBA" id="ARBA00004442"/>
    </source>
</evidence>
<dbReference type="GO" id="GO:0005576">
    <property type="term" value="C:extracellular region"/>
    <property type="evidence" value="ECO:0007669"/>
    <property type="project" value="UniProtKB-SubCell"/>
</dbReference>
<protein>
    <submittedName>
        <fullName evidence="8">Polymorphic outer membrane protein</fullName>
    </submittedName>
</protein>
<keyword evidence="9" id="KW-1185">Reference proteome</keyword>
<dbReference type="Proteomes" id="UP000002315">
    <property type="component" value="Chromosome"/>
</dbReference>
<accession>E3GWI2</accession>
<evidence type="ECO:0000256" key="7">
    <source>
        <dbReference type="ARBA" id="ARBA00023237"/>
    </source>
</evidence>
<dbReference type="InterPro" id="IPR012334">
    <property type="entry name" value="Pectin_lyas_fold"/>
</dbReference>
<keyword evidence="5" id="KW-0732">Signal</keyword>
<evidence type="ECO:0000313" key="8">
    <source>
        <dbReference type="EMBL" id="ADP77947.1"/>
    </source>
</evidence>